<comment type="caution">
    <text evidence="2">The sequence shown here is derived from an EMBL/GenBank/DDBJ whole genome shotgun (WGS) entry which is preliminary data.</text>
</comment>
<dbReference type="OrthoDB" id="10472005at2759"/>
<evidence type="ECO:0000313" key="2">
    <source>
        <dbReference type="EMBL" id="RSH90942.1"/>
    </source>
</evidence>
<organism evidence="2 3">
    <name type="scientific">Saitozyma podzolica</name>
    <dbReference type="NCBI Taxonomy" id="1890683"/>
    <lineage>
        <taxon>Eukaryota</taxon>
        <taxon>Fungi</taxon>
        <taxon>Dikarya</taxon>
        <taxon>Basidiomycota</taxon>
        <taxon>Agaricomycotina</taxon>
        <taxon>Tremellomycetes</taxon>
        <taxon>Tremellales</taxon>
        <taxon>Trimorphomycetaceae</taxon>
        <taxon>Saitozyma</taxon>
    </lineage>
</organism>
<proteinExistence type="predicted"/>
<keyword evidence="1" id="KW-0472">Membrane</keyword>
<feature type="transmembrane region" description="Helical" evidence="1">
    <location>
        <begin position="62"/>
        <end position="81"/>
    </location>
</feature>
<keyword evidence="1" id="KW-1133">Transmembrane helix</keyword>
<feature type="transmembrane region" description="Helical" evidence="1">
    <location>
        <begin position="29"/>
        <end position="50"/>
    </location>
</feature>
<dbReference type="AlphaFoldDB" id="A0A427YIN0"/>
<name>A0A427YIN0_9TREE</name>
<evidence type="ECO:0000256" key="1">
    <source>
        <dbReference type="SAM" id="Phobius"/>
    </source>
</evidence>
<dbReference type="Proteomes" id="UP000279259">
    <property type="component" value="Unassembled WGS sequence"/>
</dbReference>
<protein>
    <submittedName>
        <fullName evidence="2">Uncharacterized protein</fullName>
    </submittedName>
</protein>
<sequence>MYNETYEQEVKNAVVGSVGNGVGIGALLLGPWTAVLLYGMCIHLFLHWLAHAADTERRLVKITVYWLAFASTGTVGFYIWWDFWLFVQNFGSYVGFADQRFPPSIWVIEIVNRTPVTAFFAERAWRLVGKSKVFLVVMCTLMTTSVVGAVGSRASVPAEVLLKFPKNGPLIPFICLWPTLDEPRATSPPLDTLRPVYLLREVLTRAPRPQLVSQLLSDIIVTSAISYKLIRSRTGWTATDRLVRKLLVLLVETQLPPTVWYVATVQTCPNPPAEPEVKRSGTSRGTRGTLFSTVRSYGQAVNGVVIRVIGAILVKRPAYPTRVVAPSHTSSSS</sequence>
<keyword evidence="1" id="KW-0812">Transmembrane</keyword>
<keyword evidence="3" id="KW-1185">Reference proteome</keyword>
<dbReference type="PANTHER" id="PTHR40465:SF1">
    <property type="entry name" value="DUF6534 DOMAIN-CONTAINING PROTEIN"/>
    <property type="match status" value="1"/>
</dbReference>
<dbReference type="EMBL" id="RSCD01000009">
    <property type="protein sequence ID" value="RSH90942.1"/>
    <property type="molecule type" value="Genomic_DNA"/>
</dbReference>
<gene>
    <name evidence="2" type="ORF">EHS25_010118</name>
</gene>
<evidence type="ECO:0000313" key="3">
    <source>
        <dbReference type="Proteomes" id="UP000279259"/>
    </source>
</evidence>
<accession>A0A427YIN0</accession>
<dbReference type="PANTHER" id="PTHR40465">
    <property type="entry name" value="CHROMOSOME 1, WHOLE GENOME SHOTGUN SEQUENCE"/>
    <property type="match status" value="1"/>
</dbReference>
<reference evidence="2 3" key="1">
    <citation type="submission" date="2018-11" db="EMBL/GenBank/DDBJ databases">
        <title>Genome sequence of Saitozyma podzolica DSM 27192.</title>
        <authorList>
            <person name="Aliyu H."/>
            <person name="Gorte O."/>
            <person name="Ochsenreither K."/>
        </authorList>
    </citation>
    <scope>NUCLEOTIDE SEQUENCE [LARGE SCALE GENOMIC DNA]</scope>
    <source>
        <strain evidence="2 3">DSM 27192</strain>
    </source>
</reference>